<organism evidence="1 2">
    <name type="scientific">Curvibacter cyanobacteriorum</name>
    <dbReference type="NCBI Taxonomy" id="3026422"/>
    <lineage>
        <taxon>Bacteria</taxon>
        <taxon>Pseudomonadati</taxon>
        <taxon>Pseudomonadota</taxon>
        <taxon>Betaproteobacteria</taxon>
        <taxon>Burkholderiales</taxon>
        <taxon>Comamonadaceae</taxon>
        <taxon>Curvibacter</taxon>
    </lineage>
</organism>
<gene>
    <name evidence="1" type="ORF">PSQ40_20185</name>
</gene>
<comment type="caution">
    <text evidence="1">The sequence shown here is derived from an EMBL/GenBank/DDBJ whole genome shotgun (WGS) entry which is preliminary data.</text>
</comment>
<name>A0ABT5N5Z7_9BURK</name>
<protein>
    <submittedName>
        <fullName evidence="1">DUF1993 domain-containing protein</fullName>
    </submittedName>
</protein>
<dbReference type="PANTHER" id="PTHR36922:SF1">
    <property type="entry name" value="DUF1993 DOMAIN-CONTAINING PROTEIN"/>
    <property type="match status" value="1"/>
</dbReference>
<sequence>MSLSMYQASVPTFVRQLQALSVILDKALAHAQSTGLDPAQLTTARLAPDMLPFTNQIFIATDTAKGCAARLAGVEAPVFADSETTLPELQARIGKTLDFLKTFRPEQFDGSEERTVTLKLRSGEVSFTGLNYLQTFAMPNFFFHVTTAYGLLRQQGVPLGKLDFLGPR</sequence>
<dbReference type="Proteomes" id="UP001528673">
    <property type="component" value="Unassembled WGS sequence"/>
</dbReference>
<evidence type="ECO:0000313" key="1">
    <source>
        <dbReference type="EMBL" id="MDD0840906.1"/>
    </source>
</evidence>
<keyword evidence="2" id="KW-1185">Reference proteome</keyword>
<dbReference type="RefSeq" id="WP_273953689.1">
    <property type="nucleotide sequence ID" value="NZ_JAQSIP010000013.1"/>
</dbReference>
<accession>A0ABT5N5Z7</accession>
<dbReference type="Pfam" id="PF09351">
    <property type="entry name" value="DUF1993"/>
    <property type="match status" value="1"/>
</dbReference>
<dbReference type="EMBL" id="JAQSIP010000013">
    <property type="protein sequence ID" value="MDD0840906.1"/>
    <property type="molecule type" value="Genomic_DNA"/>
</dbReference>
<dbReference type="Gene3D" id="1.20.120.450">
    <property type="entry name" value="dinb family like domain"/>
    <property type="match status" value="1"/>
</dbReference>
<evidence type="ECO:0000313" key="2">
    <source>
        <dbReference type="Proteomes" id="UP001528673"/>
    </source>
</evidence>
<dbReference type="InterPro" id="IPR034660">
    <property type="entry name" value="DinB/YfiT-like"/>
</dbReference>
<dbReference type="InterPro" id="IPR018531">
    <property type="entry name" value="DUF1993"/>
</dbReference>
<reference evidence="1 2" key="1">
    <citation type="submission" date="2023-02" db="EMBL/GenBank/DDBJ databases">
        <title>Bacterial whole genomic sequence of Curvibacter sp. HBC61.</title>
        <authorList>
            <person name="Le V."/>
            <person name="Ko S.-R."/>
            <person name="Ahn C.-Y."/>
            <person name="Oh H.-M."/>
        </authorList>
    </citation>
    <scope>NUCLEOTIDE SEQUENCE [LARGE SCALE GENOMIC DNA]</scope>
    <source>
        <strain evidence="1 2">HBC61</strain>
    </source>
</reference>
<dbReference type="PANTHER" id="PTHR36922">
    <property type="entry name" value="BLL2446 PROTEIN"/>
    <property type="match status" value="1"/>
</dbReference>
<proteinExistence type="predicted"/>
<dbReference type="SUPFAM" id="SSF109854">
    <property type="entry name" value="DinB/YfiT-like putative metalloenzymes"/>
    <property type="match status" value="1"/>
</dbReference>